<evidence type="ECO:0000313" key="16">
    <source>
        <dbReference type="EMBL" id="CAD7233719.1"/>
    </source>
</evidence>
<dbReference type="InterPro" id="IPR003593">
    <property type="entry name" value="AAA+_ATPase"/>
</dbReference>
<dbReference type="InterPro" id="IPR039421">
    <property type="entry name" value="Type_1_exporter"/>
</dbReference>
<evidence type="ECO:0000256" key="15">
    <source>
        <dbReference type="SAM" id="Phobius"/>
    </source>
</evidence>
<evidence type="ECO:0000256" key="5">
    <source>
        <dbReference type="ARBA" id="ARBA00022692"/>
    </source>
</evidence>
<dbReference type="SUPFAM" id="SSF90123">
    <property type="entry name" value="ABC transporter transmembrane region"/>
    <property type="match status" value="1"/>
</dbReference>
<dbReference type="PROSITE" id="PS00211">
    <property type="entry name" value="ABC_TRANSPORTER_1"/>
    <property type="match status" value="1"/>
</dbReference>
<dbReference type="Gene3D" id="1.20.1560.10">
    <property type="entry name" value="ABC transporter type 1, transmembrane domain"/>
    <property type="match status" value="3"/>
</dbReference>
<evidence type="ECO:0000256" key="2">
    <source>
        <dbReference type="ARBA" id="ARBA00007577"/>
    </source>
</evidence>
<evidence type="ECO:0000256" key="6">
    <source>
        <dbReference type="ARBA" id="ARBA00022737"/>
    </source>
</evidence>
<sequence>MGKKQKKEGKGVVVANGTATGADTKLEKNGVTSNGKLPSKDDVQTDTQQEVKAPALPPVPYMSLFRMSSAFDKLLIFIGILSAMIAAGSFPLMIILFGDATDAMTVIDMNTTAAIEDYIEAYNLRILRQDIGWYDTHQTGDFASRVTEDLNKLQEGIGEKLGMFVYFMTIFVSSLTTALIYGWELTLVILSVMPFLVLAFAIIAKVMSGFASQELGAYGKAGAVATEVLSSIRTVMAFRGQDKEIESLVVMEVQISDSIVCDCETPVGTSIYTEDKAYSVFFSVLMGAMNVGQAVPYWEAFTTARGAAALVFEVINRIPPIDSFSNAGKKPETCRGEITFEDVHFNYPSRPDVPVLQGLSLSVKQGQKVAFVGSSGCGKSTCIHLIQRFYDPTSGGVLVDGENIQNLNVGWLRDQIGIVGQEPVLFAMSIEENIRYGRDGVSKQEIIDAAKEANAHDFIMKLPKQYDTLVGERGAQMSGGQKQRIAIARALVRNPRILLLDEATSALDTQSERIVQDALDKAGEGRTTLIVAHRLSTIRQADKIFVLSGGILVESGTDEELMKRKGQYFHLMEAQNKAGEDGGHEEKKGDSHGQGSKVSQEDSALPVLDTSLKLDESLSKAAGVAFSRRAHLRDSMREAKVAES</sequence>
<dbReference type="EMBL" id="OB666820">
    <property type="protein sequence ID" value="CAD7233719.1"/>
    <property type="molecule type" value="Genomic_DNA"/>
</dbReference>
<comment type="catalytic activity">
    <reaction evidence="13">
        <text>ATP + H2O + xenobioticSide 1 = ADP + phosphate + xenobioticSide 2.</text>
        <dbReference type="EC" id="7.6.2.2"/>
    </reaction>
</comment>
<dbReference type="GO" id="GO:0005743">
    <property type="term" value="C:mitochondrial inner membrane"/>
    <property type="evidence" value="ECO:0007669"/>
    <property type="project" value="TreeGrafter"/>
</dbReference>
<evidence type="ECO:0000256" key="12">
    <source>
        <dbReference type="ARBA" id="ARBA00023180"/>
    </source>
</evidence>
<dbReference type="GO" id="GO:0097254">
    <property type="term" value="P:renal tubular secretion"/>
    <property type="evidence" value="ECO:0007669"/>
    <property type="project" value="UniProtKB-ARBA"/>
</dbReference>
<dbReference type="Pfam" id="PF00005">
    <property type="entry name" value="ABC_tran"/>
    <property type="match status" value="1"/>
</dbReference>
<dbReference type="PANTHER" id="PTHR43394">
    <property type="entry name" value="ATP-DEPENDENT PERMEASE MDL1, MITOCHONDRIAL"/>
    <property type="match status" value="1"/>
</dbReference>
<keyword evidence="12" id="KW-0325">Glycoprotein</keyword>
<dbReference type="GO" id="GO:0015421">
    <property type="term" value="F:ABC-type oligopeptide transporter activity"/>
    <property type="evidence" value="ECO:0007669"/>
    <property type="project" value="TreeGrafter"/>
</dbReference>
<protein>
    <recommendedName>
        <fullName evidence="3">ABC-type xenobiotic transporter</fullName>
        <ecNumber evidence="3">7.6.2.2</ecNumber>
    </recommendedName>
</protein>
<accession>A0A7R8WSI1</accession>
<dbReference type="InterPro" id="IPR027417">
    <property type="entry name" value="P-loop_NTPase"/>
</dbReference>
<feature type="transmembrane region" description="Helical" evidence="15">
    <location>
        <begin position="161"/>
        <end position="180"/>
    </location>
</feature>
<feature type="transmembrane region" description="Helical" evidence="15">
    <location>
        <begin position="74"/>
        <end position="97"/>
    </location>
</feature>
<dbReference type="InterPro" id="IPR003439">
    <property type="entry name" value="ABC_transporter-like_ATP-bd"/>
</dbReference>
<evidence type="ECO:0000256" key="13">
    <source>
        <dbReference type="ARBA" id="ARBA00034018"/>
    </source>
</evidence>
<dbReference type="GO" id="GO:0005524">
    <property type="term" value="F:ATP binding"/>
    <property type="evidence" value="ECO:0007669"/>
    <property type="project" value="UniProtKB-KW"/>
</dbReference>
<gene>
    <name evidence="16" type="ORF">CTOB1V02_LOCUS11538</name>
</gene>
<keyword evidence="8" id="KW-0067">ATP-binding</keyword>
<reference evidence="16" key="1">
    <citation type="submission" date="2020-11" db="EMBL/GenBank/DDBJ databases">
        <authorList>
            <person name="Tran Van P."/>
        </authorList>
    </citation>
    <scope>NUCLEOTIDE SEQUENCE</scope>
</reference>
<keyword evidence="11 15" id="KW-0472">Membrane</keyword>
<dbReference type="AlphaFoldDB" id="A0A7R8WSI1"/>
<dbReference type="EC" id="7.6.2.2" evidence="3"/>
<dbReference type="PANTHER" id="PTHR43394:SF27">
    <property type="entry name" value="ATP-DEPENDENT TRANSLOCASE ABCB1-LIKE"/>
    <property type="match status" value="1"/>
</dbReference>
<feature type="region of interest" description="Disordered" evidence="14">
    <location>
        <begin position="578"/>
        <end position="604"/>
    </location>
</feature>
<dbReference type="SUPFAM" id="SSF52540">
    <property type="entry name" value="P-loop containing nucleoside triphosphate hydrolases"/>
    <property type="match status" value="1"/>
</dbReference>
<dbReference type="InterPro" id="IPR017871">
    <property type="entry name" value="ABC_transporter-like_CS"/>
</dbReference>
<dbReference type="GO" id="GO:0017085">
    <property type="term" value="P:response to insecticide"/>
    <property type="evidence" value="ECO:0007669"/>
    <property type="project" value="UniProtKB-ARBA"/>
</dbReference>
<dbReference type="GO" id="GO:0090374">
    <property type="term" value="P:oligopeptide export from mitochondrion"/>
    <property type="evidence" value="ECO:0007669"/>
    <property type="project" value="TreeGrafter"/>
</dbReference>
<dbReference type="InterPro" id="IPR011527">
    <property type="entry name" value="ABC1_TM_dom"/>
</dbReference>
<evidence type="ECO:0000256" key="9">
    <source>
        <dbReference type="ARBA" id="ARBA00022967"/>
    </source>
</evidence>
<dbReference type="GO" id="GO:0008559">
    <property type="term" value="F:ABC-type xenobiotic transporter activity"/>
    <property type="evidence" value="ECO:0007669"/>
    <property type="project" value="UniProtKB-EC"/>
</dbReference>
<dbReference type="PROSITE" id="PS50893">
    <property type="entry name" value="ABC_TRANSPORTER_2"/>
    <property type="match status" value="1"/>
</dbReference>
<feature type="compositionally biased region" description="Polar residues" evidence="14">
    <location>
        <begin position="593"/>
        <end position="602"/>
    </location>
</feature>
<dbReference type="CDD" id="cd18577">
    <property type="entry name" value="ABC_6TM_Pgp_ABCB1_D1_like"/>
    <property type="match status" value="1"/>
</dbReference>
<evidence type="ECO:0000256" key="11">
    <source>
        <dbReference type="ARBA" id="ARBA00023136"/>
    </source>
</evidence>
<evidence type="ECO:0000256" key="10">
    <source>
        <dbReference type="ARBA" id="ARBA00022989"/>
    </source>
</evidence>
<evidence type="ECO:0000256" key="4">
    <source>
        <dbReference type="ARBA" id="ARBA00022448"/>
    </source>
</evidence>
<dbReference type="CDD" id="cd03249">
    <property type="entry name" value="ABC_MTABC3_MDL1_MDL2"/>
    <property type="match status" value="1"/>
</dbReference>
<keyword evidence="5 15" id="KW-0812">Transmembrane</keyword>
<feature type="compositionally biased region" description="Basic and acidic residues" evidence="14">
    <location>
        <begin position="578"/>
        <end position="591"/>
    </location>
</feature>
<dbReference type="SMART" id="SM00382">
    <property type="entry name" value="AAA"/>
    <property type="match status" value="1"/>
</dbReference>
<evidence type="ECO:0000256" key="1">
    <source>
        <dbReference type="ARBA" id="ARBA00004141"/>
    </source>
</evidence>
<comment type="similarity">
    <text evidence="2">Belongs to the ABC transporter superfamily. ABCB family. Multidrug resistance exporter (TC 3.A.1.201) subfamily.</text>
</comment>
<feature type="non-terminal residue" evidence="16">
    <location>
        <position position="644"/>
    </location>
</feature>
<feature type="transmembrane region" description="Helical" evidence="15">
    <location>
        <begin position="187"/>
        <end position="207"/>
    </location>
</feature>
<dbReference type="OrthoDB" id="6500128at2759"/>
<dbReference type="FunFam" id="3.40.50.300:FF:000479">
    <property type="entry name" value="Multidrug resistance protein 1A"/>
    <property type="match status" value="1"/>
</dbReference>
<dbReference type="InterPro" id="IPR036640">
    <property type="entry name" value="ABC1_TM_sf"/>
</dbReference>
<keyword evidence="6" id="KW-0677">Repeat</keyword>
<name>A0A7R8WSI1_9CRUS</name>
<evidence type="ECO:0000256" key="7">
    <source>
        <dbReference type="ARBA" id="ARBA00022741"/>
    </source>
</evidence>
<dbReference type="PROSITE" id="PS50929">
    <property type="entry name" value="ABC_TM1F"/>
    <property type="match status" value="1"/>
</dbReference>
<keyword evidence="10 15" id="KW-1133">Transmembrane helix</keyword>
<comment type="subcellular location">
    <subcellularLocation>
        <location evidence="1">Membrane</location>
        <topology evidence="1">Multi-pass membrane protein</topology>
    </subcellularLocation>
</comment>
<keyword evidence="4" id="KW-0813">Transport</keyword>
<dbReference type="GO" id="GO:0016887">
    <property type="term" value="F:ATP hydrolysis activity"/>
    <property type="evidence" value="ECO:0007669"/>
    <property type="project" value="InterPro"/>
</dbReference>
<proteinExistence type="inferred from homology"/>
<evidence type="ECO:0000256" key="3">
    <source>
        <dbReference type="ARBA" id="ARBA00012191"/>
    </source>
</evidence>
<organism evidence="16">
    <name type="scientific">Cyprideis torosa</name>
    <dbReference type="NCBI Taxonomy" id="163714"/>
    <lineage>
        <taxon>Eukaryota</taxon>
        <taxon>Metazoa</taxon>
        <taxon>Ecdysozoa</taxon>
        <taxon>Arthropoda</taxon>
        <taxon>Crustacea</taxon>
        <taxon>Oligostraca</taxon>
        <taxon>Ostracoda</taxon>
        <taxon>Podocopa</taxon>
        <taxon>Podocopida</taxon>
        <taxon>Cytherocopina</taxon>
        <taxon>Cytheroidea</taxon>
        <taxon>Cytherideidae</taxon>
        <taxon>Cyprideis</taxon>
    </lineage>
</organism>
<keyword evidence="7" id="KW-0547">Nucleotide-binding</keyword>
<dbReference type="Pfam" id="PF00664">
    <property type="entry name" value="ABC_membrane"/>
    <property type="match status" value="1"/>
</dbReference>
<dbReference type="Gene3D" id="3.40.50.300">
    <property type="entry name" value="P-loop containing nucleotide triphosphate hydrolases"/>
    <property type="match status" value="1"/>
</dbReference>
<evidence type="ECO:0000256" key="8">
    <source>
        <dbReference type="ARBA" id="ARBA00022840"/>
    </source>
</evidence>
<evidence type="ECO:0000256" key="14">
    <source>
        <dbReference type="SAM" id="MobiDB-lite"/>
    </source>
</evidence>
<feature type="region of interest" description="Disordered" evidence="14">
    <location>
        <begin position="23"/>
        <end position="47"/>
    </location>
</feature>
<keyword evidence="9" id="KW-1278">Translocase</keyword>